<evidence type="ECO:0000313" key="3">
    <source>
        <dbReference type="EMBL" id="KAK6503488.1"/>
    </source>
</evidence>
<dbReference type="Proteomes" id="UP001370758">
    <property type="component" value="Unassembled WGS sequence"/>
</dbReference>
<sequence>MAETTATPSRNNLGPLTTTFTPGTSCSVPVVYCPEGGNCYAWQAQTCLPGKAVDQSFCWPPWTSGASTLTEPGPLNGWGVYSPGFVCPDRHTVACTTTYGGSGNFQFQFAAKEEETVIGCCPDGYFCARTNVEQTCVYTATTSTFDAVNCKDYLREPTLVSIPGLYTNTLNGKTTIVTVSTQTFFAPLFQLVWKEGDRPLTSTSATETETGTAGITGTAIGGSGGGGGGGGGLSTGAKAGIGAGAGVVALVLLGALIWFLKNRSRKRKMEFGTSGDIPLVNPPPPGVVEAYSDNKPAAIAAAAVPVEIAGAPAPVQAVTELASSGQEAPVQAQMWELDSRPVER</sequence>
<dbReference type="AlphaFoldDB" id="A0AAV9WD35"/>
<proteinExistence type="predicted"/>
<feature type="compositionally biased region" description="Low complexity" evidence="1">
    <location>
        <begin position="201"/>
        <end position="218"/>
    </location>
</feature>
<comment type="caution">
    <text evidence="3">The sequence shown here is derived from an EMBL/GenBank/DDBJ whole genome shotgun (WGS) entry which is preliminary data.</text>
</comment>
<keyword evidence="4" id="KW-1185">Reference proteome</keyword>
<reference evidence="3 4" key="1">
    <citation type="submission" date="2023-08" db="EMBL/GenBank/DDBJ databases">
        <authorList>
            <person name="Palmer J.M."/>
        </authorList>
    </citation>
    <scope>NUCLEOTIDE SEQUENCE [LARGE SCALE GENOMIC DNA]</scope>
    <source>
        <strain evidence="3 4">TWF481</strain>
    </source>
</reference>
<name>A0AAV9WD35_9PEZI</name>
<evidence type="ECO:0000256" key="1">
    <source>
        <dbReference type="SAM" id="MobiDB-lite"/>
    </source>
</evidence>
<keyword evidence="2" id="KW-0812">Transmembrane</keyword>
<dbReference type="EMBL" id="JAVHJL010000005">
    <property type="protein sequence ID" value="KAK6503488.1"/>
    <property type="molecule type" value="Genomic_DNA"/>
</dbReference>
<organism evidence="3 4">
    <name type="scientific">Arthrobotrys musiformis</name>
    <dbReference type="NCBI Taxonomy" id="47236"/>
    <lineage>
        <taxon>Eukaryota</taxon>
        <taxon>Fungi</taxon>
        <taxon>Dikarya</taxon>
        <taxon>Ascomycota</taxon>
        <taxon>Pezizomycotina</taxon>
        <taxon>Orbiliomycetes</taxon>
        <taxon>Orbiliales</taxon>
        <taxon>Orbiliaceae</taxon>
        <taxon>Arthrobotrys</taxon>
    </lineage>
</organism>
<gene>
    <name evidence="3" type="ORF">TWF481_008505</name>
</gene>
<feature type="region of interest" description="Disordered" evidence="1">
    <location>
        <begin position="201"/>
        <end position="220"/>
    </location>
</feature>
<keyword evidence="2" id="KW-1133">Transmembrane helix</keyword>
<keyword evidence="2" id="KW-0472">Membrane</keyword>
<accession>A0AAV9WD35</accession>
<evidence type="ECO:0000256" key="2">
    <source>
        <dbReference type="SAM" id="Phobius"/>
    </source>
</evidence>
<evidence type="ECO:0000313" key="4">
    <source>
        <dbReference type="Proteomes" id="UP001370758"/>
    </source>
</evidence>
<feature type="transmembrane region" description="Helical" evidence="2">
    <location>
        <begin position="241"/>
        <end position="260"/>
    </location>
</feature>
<protein>
    <submittedName>
        <fullName evidence="3">Uncharacterized protein</fullName>
    </submittedName>
</protein>